<gene>
    <name evidence="2" type="ORF">ACET3X_009989</name>
</gene>
<sequence length="379" mass="42176">MNNSRLSKPITIGNLKLHHRIGMASLTRFRASDDHVPVDMMTEYYGQRSSVVGTLLISEGTLVSQADSGMDNVPGIWNPTQVDAWRKITDRVHANGCYIICQLWAFGRAAIPEVMAREGFPVIGPDAIPMDSSAPTPQRLSTSGVREKIQDYVNAAKNAIAAGFDGVEIHGAGGFLVDQFTQDVSNQRNDEYGGSIENRSCFAVELTKAIADAIGSDKVGIRLSPFGTFQGMGMRDPIPQFSDLITKLGQLKLAYLHLVEARIRGTEEIETPETPETLDFAYDLWDRTFLINGGYKVDSAQRLVDVERPDKDIVVVFGRYFISTPDLPFRVLRGLEFTPYNRATFYHAKSAEGYIDYPFSPEFLQQSSQQQIVYRASWA</sequence>
<dbReference type="Proteomes" id="UP001578633">
    <property type="component" value="Chromosome 10"/>
</dbReference>
<dbReference type="Gene3D" id="3.20.20.70">
    <property type="entry name" value="Aldolase class I"/>
    <property type="match status" value="1"/>
</dbReference>
<dbReference type="RefSeq" id="XP_069302822.1">
    <property type="nucleotide sequence ID" value="XM_069456165.1"/>
</dbReference>
<dbReference type="SUPFAM" id="SSF51395">
    <property type="entry name" value="FMN-linked oxidoreductases"/>
    <property type="match status" value="1"/>
</dbReference>
<dbReference type="PANTHER" id="PTHR22893">
    <property type="entry name" value="NADH OXIDOREDUCTASE-RELATED"/>
    <property type="match status" value="1"/>
</dbReference>
<dbReference type="CDD" id="cd02933">
    <property type="entry name" value="OYE_like_FMN"/>
    <property type="match status" value="1"/>
</dbReference>
<evidence type="ECO:0000259" key="1">
    <source>
        <dbReference type="Pfam" id="PF00724"/>
    </source>
</evidence>
<comment type="caution">
    <text evidence="2">The sequence shown here is derived from an EMBL/GenBank/DDBJ whole genome shotgun (WGS) entry which is preliminary data.</text>
</comment>
<dbReference type="InterPro" id="IPR001155">
    <property type="entry name" value="OxRdtase_FMN_N"/>
</dbReference>
<reference evidence="2 3" key="1">
    <citation type="submission" date="2024-09" db="EMBL/GenBank/DDBJ databases">
        <title>T2T genomes of carrot and Alternaria dauci and their utility for understanding host-pathogen interaction during carrot leaf blight disease.</title>
        <authorList>
            <person name="Liu W."/>
            <person name="Xu S."/>
            <person name="Ou C."/>
            <person name="Liu X."/>
            <person name="Zhuang F."/>
            <person name="Deng X.W."/>
        </authorList>
    </citation>
    <scope>NUCLEOTIDE SEQUENCE [LARGE SCALE GENOMIC DNA]</scope>
    <source>
        <strain evidence="2 3">A2016</strain>
    </source>
</reference>
<proteinExistence type="predicted"/>
<dbReference type="PANTHER" id="PTHR22893:SF91">
    <property type="entry name" value="NADPH DEHYDROGENASE 2-RELATED"/>
    <property type="match status" value="1"/>
</dbReference>
<dbReference type="InterPro" id="IPR045247">
    <property type="entry name" value="Oye-like"/>
</dbReference>
<dbReference type="Pfam" id="PF00724">
    <property type="entry name" value="Oxidored_FMN"/>
    <property type="match status" value="1"/>
</dbReference>
<dbReference type="InterPro" id="IPR013785">
    <property type="entry name" value="Aldolase_TIM"/>
</dbReference>
<protein>
    <recommendedName>
        <fullName evidence="1">NADH:flavin oxidoreductase/NADH oxidase N-terminal domain-containing protein</fullName>
    </recommendedName>
</protein>
<dbReference type="GeneID" id="96090311"/>
<organism evidence="2 3">
    <name type="scientific">Alternaria dauci</name>
    <dbReference type="NCBI Taxonomy" id="48095"/>
    <lineage>
        <taxon>Eukaryota</taxon>
        <taxon>Fungi</taxon>
        <taxon>Dikarya</taxon>
        <taxon>Ascomycota</taxon>
        <taxon>Pezizomycotina</taxon>
        <taxon>Dothideomycetes</taxon>
        <taxon>Pleosporomycetidae</taxon>
        <taxon>Pleosporales</taxon>
        <taxon>Pleosporineae</taxon>
        <taxon>Pleosporaceae</taxon>
        <taxon>Alternaria</taxon>
        <taxon>Alternaria sect. Porri</taxon>
    </lineage>
</organism>
<feature type="domain" description="NADH:flavin oxidoreductase/NADH oxidase N-terminal" evidence="1">
    <location>
        <begin position="6"/>
        <end position="336"/>
    </location>
</feature>
<accession>A0ABR3U8E3</accession>
<name>A0ABR3U8E3_9PLEO</name>
<evidence type="ECO:0000313" key="3">
    <source>
        <dbReference type="Proteomes" id="UP001578633"/>
    </source>
</evidence>
<evidence type="ECO:0000313" key="2">
    <source>
        <dbReference type="EMBL" id="KAL1792238.1"/>
    </source>
</evidence>
<dbReference type="EMBL" id="JBHGVX010000010">
    <property type="protein sequence ID" value="KAL1792238.1"/>
    <property type="molecule type" value="Genomic_DNA"/>
</dbReference>
<keyword evidence="3" id="KW-1185">Reference proteome</keyword>